<evidence type="ECO:0000313" key="2">
    <source>
        <dbReference type="Proteomes" id="UP001491310"/>
    </source>
</evidence>
<proteinExistence type="predicted"/>
<name>A0ABR2YX49_9CHLO</name>
<dbReference type="EMBL" id="JALJOT010000003">
    <property type="protein sequence ID" value="KAK9916464.1"/>
    <property type="molecule type" value="Genomic_DNA"/>
</dbReference>
<accession>A0ABR2YX49</accession>
<evidence type="ECO:0000313" key="1">
    <source>
        <dbReference type="EMBL" id="KAK9916464.1"/>
    </source>
</evidence>
<gene>
    <name evidence="1" type="ORF">WJX75_002886</name>
</gene>
<sequence length="81" mass="8796">MSTKFCKVKVEENTASEPCSVADAIEAFLQNDPDIGQDVVDNLRAAATTLRSFQGEDFLLDAKSSKSKLKLKAKGARMQST</sequence>
<dbReference type="Proteomes" id="UP001491310">
    <property type="component" value="Unassembled WGS sequence"/>
</dbReference>
<organism evidence="1 2">
    <name type="scientific">Coccomyxa subellipsoidea</name>
    <dbReference type="NCBI Taxonomy" id="248742"/>
    <lineage>
        <taxon>Eukaryota</taxon>
        <taxon>Viridiplantae</taxon>
        <taxon>Chlorophyta</taxon>
        <taxon>core chlorophytes</taxon>
        <taxon>Trebouxiophyceae</taxon>
        <taxon>Trebouxiophyceae incertae sedis</taxon>
        <taxon>Coccomyxaceae</taxon>
        <taxon>Coccomyxa</taxon>
    </lineage>
</organism>
<comment type="caution">
    <text evidence="1">The sequence shown here is derived from an EMBL/GenBank/DDBJ whole genome shotgun (WGS) entry which is preliminary data.</text>
</comment>
<protein>
    <submittedName>
        <fullName evidence="1">Uncharacterized protein</fullName>
    </submittedName>
</protein>
<keyword evidence="2" id="KW-1185">Reference proteome</keyword>
<reference evidence="1 2" key="1">
    <citation type="journal article" date="2024" name="Nat. Commun.">
        <title>Phylogenomics reveals the evolutionary origins of lichenization in chlorophyte algae.</title>
        <authorList>
            <person name="Puginier C."/>
            <person name="Libourel C."/>
            <person name="Otte J."/>
            <person name="Skaloud P."/>
            <person name="Haon M."/>
            <person name="Grisel S."/>
            <person name="Petersen M."/>
            <person name="Berrin J.G."/>
            <person name="Delaux P.M."/>
            <person name="Dal Grande F."/>
            <person name="Keller J."/>
        </authorList>
    </citation>
    <scope>NUCLEOTIDE SEQUENCE [LARGE SCALE GENOMIC DNA]</scope>
    <source>
        <strain evidence="1 2">SAG 216-7</strain>
    </source>
</reference>